<feature type="transmembrane region" description="Helical" evidence="14">
    <location>
        <begin position="778"/>
        <end position="797"/>
    </location>
</feature>
<dbReference type="GO" id="GO:0005549">
    <property type="term" value="F:odorant binding"/>
    <property type="evidence" value="ECO:0007669"/>
    <property type="project" value="TreeGrafter"/>
</dbReference>
<evidence type="ECO:0000259" key="15">
    <source>
        <dbReference type="PROSITE" id="PS50262"/>
    </source>
</evidence>
<feature type="transmembrane region" description="Helical" evidence="14">
    <location>
        <begin position="1190"/>
        <end position="1212"/>
    </location>
</feature>
<evidence type="ECO:0000256" key="13">
    <source>
        <dbReference type="RuleBase" id="RU000688"/>
    </source>
</evidence>
<evidence type="ECO:0000313" key="16">
    <source>
        <dbReference type="EMBL" id="KAK0154912.1"/>
    </source>
</evidence>
<feature type="domain" description="G-protein coupled receptors family 1 profile" evidence="15">
    <location>
        <begin position="1500"/>
        <end position="1750"/>
    </location>
</feature>
<dbReference type="PROSITE" id="PS00237">
    <property type="entry name" value="G_PROTEIN_RECEP_F1_1"/>
    <property type="match status" value="6"/>
</dbReference>
<feature type="transmembrane region" description="Helical" evidence="14">
    <location>
        <begin position="641"/>
        <end position="668"/>
    </location>
</feature>
<dbReference type="EMBL" id="JAOPHQ010000320">
    <property type="protein sequence ID" value="KAK0154912.1"/>
    <property type="molecule type" value="Genomic_DNA"/>
</dbReference>
<evidence type="ECO:0000256" key="4">
    <source>
        <dbReference type="ARBA" id="ARBA00022692"/>
    </source>
</evidence>
<evidence type="ECO:0000256" key="6">
    <source>
        <dbReference type="ARBA" id="ARBA00022989"/>
    </source>
</evidence>
<evidence type="ECO:0000256" key="8">
    <source>
        <dbReference type="ARBA" id="ARBA00023136"/>
    </source>
</evidence>
<comment type="caution">
    <text evidence="16">The sequence shown here is derived from an EMBL/GenBank/DDBJ whole genome shotgun (WGS) entry which is preliminary data.</text>
</comment>
<feature type="transmembrane region" description="Helical" evidence="14">
    <location>
        <begin position="1015"/>
        <end position="1032"/>
    </location>
</feature>
<evidence type="ECO:0000256" key="7">
    <source>
        <dbReference type="ARBA" id="ARBA00023040"/>
    </source>
</evidence>
<keyword evidence="11" id="KW-0325">Glycoprotein</keyword>
<feature type="domain" description="G-protein coupled receptors family 1 profile" evidence="15">
    <location>
        <begin position="39"/>
        <end position="289"/>
    </location>
</feature>
<gene>
    <name evidence="16" type="primary">OR2G6</name>
    <name evidence="16" type="ORF">N1851_002772</name>
</gene>
<feature type="transmembrane region" description="Helical" evidence="14">
    <location>
        <begin position="1698"/>
        <end position="1717"/>
    </location>
</feature>
<dbReference type="PRINTS" id="PR00245">
    <property type="entry name" value="OLFACTORYR"/>
</dbReference>
<dbReference type="PROSITE" id="PS50262">
    <property type="entry name" value="G_PROTEIN_RECEP_F1_2"/>
    <property type="match status" value="6"/>
</dbReference>
<sequence>MVNSSQFSYFILTAYLDMGYLKYFYFVIVLLLYILIVFANALLIITICMQRSLHEPMYVFLCSLLVNELYGSAGLFPFLLLQITSDTHTMSTSMCFLQIYCLYTYASVEICNLAVMSYDRYLAICCPLHYKARMTSNKVALLIAVIWLSSFIKFLISLCLSLRLTLCGNVIDRLFCYNYYVAKLGCSDTTVNNIYGLFATVLTVVVPLFPILFSYTKILRVCLVGSKETRQKAVSTCTPHLASLINFSFGCCFEIFQSRFNMTSVPRMLRIVLSLYYPACQPLLNPIIYGLRLSKIRQFPYFILTAYLDMGYLKYFYFVIVLLLYVVIVFANALLIVTICMKRSLHEPMYVFLCSLLVNELYGSAGLFPFLLLQITSDTHTMSTSICFLQIYCLYTYASVEFCNLAVMSYDRYLAICCPLHYKARMTSNKVALLIAVIWLSSFIKFLITLCLNLRLTLCGNVIDRLFCSNYHVVKLACSDTTVNNIYGLFATVLTVLVPLIPILVSYTKILRVCLVGSKETRQKAVSTCTPHLASLINFSFGCCFEIFQSRFNMTSVPRMLRIVLSLYYPACQPLLNPIIYGLRLSKIRQFPYFVLTAYLDMGYLKYFYFVIVLLLYVVIVFANALLIVTMCMQRSLHEPMYVFLCSLLVNELYGSAGLFPFLLLQITSDTHTMSTSMCFLQIYCLYTYASVEICNLAVMSYDRYLAICCPLHYKARMTSNKVALLIAVIWLSSFIKFLIILCLSLRLTLCGNVIDRLFCYNYHVVKLACSDTTVNNIYGLFATVLTVLVPLIPILFSYTKILRVCLVGSKETRQKAVSTCTPHLASLINFSFGCCFEIFQSRFNMTSVPRMLRIVLSLYYPACQPLLNPIIYGLRLSKIRQFPYFILTAYLDMGYLKYFYFVIVLLLYILIVFANALLIVTICMKRSLHEPMYVFLCSLLVNELYGSAGLFPFLLLQITSDTHTMSTSMCFLQIYCLYTYASVEFCNLAVMSYDRYLAICCPLHYKAWMTSNKVALLIAVIWLYSFIKFLITLCLNLRLTLCGNVIDRLFCSNYHVVKLACSDTTVNNIYGLFATVLTVLVPLIPILFSYTKILRVCLVGSKETRQKAVSTCTPHLTSLINFSFGCCFEIFQSRFNMTSVPRMLRIVLSLYYPACQPLNPIIYGLRLSKIRQFPYFVLTAYLDMGYLKYFYFVIVLLLYILIVFVNALLIITICMKRSLHEPMYVFLCSLLVNELYGSAGLFPFLLLQITSDTHTMSISMCFLQIYCLYTYASVEFCNLAVMSYDRYLAICCPLHYKARMTSNKVALLIAVIWLYSFIKFLITLCLNLRLTLCGNVIDRLYCHNYYVVKLACSETSINNIYGFISGTLTVLVPLIPILFSYTKILRVCLVGSKETRQKAVSTCTPHLASLINFTFGCCFETLQSRFDTRGVPNLLRVFLSLYFLIGQPLFNPVMYGFRLSEIRNAKFPYFILTAYLDMGYLKYFYFVIVLLLYVVIVFANALLIVTICMQRSLHEPMYVFLCSLLVNELYGSAGLFPFLLLQITSDTHTMSISMCFLQIYCLYSYSCGEFCNLAVMSYDRYLAICCPLHYKARMTSNKVALLIAFTWLYSGLESLVCIVMSSSLVLCGNKINKIYCDNFPVVKLACSKTTVNNVYGLFATLMAVGVPLITILVSYAKILRVCLVGSKETRQKAVSTCTPHLASLINFSFGCCFEIFQSRFNMTSVPRMLRIVLSLYFLIIQPVFSPVIYGLRLSNIRNIVYSSILLSKIKT</sequence>
<evidence type="ECO:0000256" key="1">
    <source>
        <dbReference type="ARBA" id="ARBA00004651"/>
    </source>
</evidence>
<dbReference type="Pfam" id="PF13853">
    <property type="entry name" value="7tm_4"/>
    <property type="match status" value="6"/>
</dbReference>
<organism evidence="16 17">
    <name type="scientific">Merluccius polli</name>
    <name type="common">Benguela hake</name>
    <name type="synonym">Merluccius cadenati</name>
    <dbReference type="NCBI Taxonomy" id="89951"/>
    <lineage>
        <taxon>Eukaryota</taxon>
        <taxon>Metazoa</taxon>
        <taxon>Chordata</taxon>
        <taxon>Craniata</taxon>
        <taxon>Vertebrata</taxon>
        <taxon>Euteleostomi</taxon>
        <taxon>Actinopterygii</taxon>
        <taxon>Neopterygii</taxon>
        <taxon>Teleostei</taxon>
        <taxon>Neoteleostei</taxon>
        <taxon>Acanthomorphata</taxon>
        <taxon>Zeiogadaria</taxon>
        <taxon>Gadariae</taxon>
        <taxon>Gadiformes</taxon>
        <taxon>Gadoidei</taxon>
        <taxon>Merlucciidae</taxon>
        <taxon>Merluccius</taxon>
    </lineage>
</organism>
<feature type="transmembrane region" description="Helical" evidence="14">
    <location>
        <begin position="607"/>
        <end position="629"/>
    </location>
</feature>
<dbReference type="PANTHER" id="PTHR26451:SF885">
    <property type="entry name" value="OLFACTORY RECEPTOR"/>
    <property type="match status" value="1"/>
</dbReference>
<protein>
    <submittedName>
        <fullName evidence="16">Olfactory receptor 2G6</fullName>
    </submittedName>
</protein>
<reference evidence="16" key="1">
    <citation type="journal article" date="2023" name="Front. Mar. Sci.">
        <title>A new Merluccius polli reference genome to investigate the effects of global change in West African waters.</title>
        <authorList>
            <person name="Mateo J.L."/>
            <person name="Blanco-Fernandez C."/>
            <person name="Garcia-Vazquez E."/>
            <person name="Machado-Schiaffino G."/>
        </authorList>
    </citation>
    <scope>NUCLEOTIDE SEQUENCE</scope>
    <source>
        <strain evidence="16">C29</strain>
        <tissue evidence="16">Fin</tissue>
    </source>
</reference>
<evidence type="ECO:0000256" key="11">
    <source>
        <dbReference type="ARBA" id="ARBA00023180"/>
    </source>
</evidence>
<dbReference type="PRINTS" id="PR00237">
    <property type="entry name" value="GPCRRHODOPSN"/>
</dbReference>
<feature type="transmembrane region" description="Helical" evidence="14">
    <location>
        <begin position="1729"/>
        <end position="1752"/>
    </location>
</feature>
<feature type="transmembrane region" description="Helical" evidence="14">
    <location>
        <begin position="349"/>
        <end position="373"/>
    </location>
</feature>
<feature type="transmembrane region" description="Helical" evidence="14">
    <location>
        <begin position="560"/>
        <end position="583"/>
    </location>
</feature>
<keyword evidence="8 14" id="KW-0472">Membrane</keyword>
<feature type="transmembrane region" description="Helical" evidence="14">
    <location>
        <begin position="972"/>
        <end position="994"/>
    </location>
</feature>
<evidence type="ECO:0000256" key="14">
    <source>
        <dbReference type="SAM" id="Phobius"/>
    </source>
</evidence>
<feature type="transmembrane region" description="Helical" evidence="14">
    <location>
        <begin position="1484"/>
        <end position="1506"/>
    </location>
</feature>
<comment type="subcellular location">
    <subcellularLocation>
        <location evidence="1">Cell membrane</location>
        <topology evidence="1">Multi-pass membrane protein</topology>
    </subcellularLocation>
</comment>
<feature type="transmembrane region" description="Helical" evidence="14">
    <location>
        <begin position="1258"/>
        <end position="1285"/>
    </location>
</feature>
<dbReference type="GO" id="GO:0004930">
    <property type="term" value="F:G protein-coupled receptor activity"/>
    <property type="evidence" value="ECO:0007669"/>
    <property type="project" value="UniProtKB-KW"/>
</dbReference>
<feature type="transmembrane region" description="Helical" evidence="14">
    <location>
        <begin position="315"/>
        <end position="337"/>
    </location>
</feature>
<keyword evidence="3" id="KW-0716">Sensory transduction</keyword>
<evidence type="ECO:0000256" key="5">
    <source>
        <dbReference type="ARBA" id="ARBA00022725"/>
    </source>
</evidence>
<feature type="transmembrane region" description="Helical" evidence="14">
    <location>
        <begin position="1552"/>
        <end position="1579"/>
    </location>
</feature>
<feature type="transmembrane region" description="Helical" evidence="14">
    <location>
        <begin position="723"/>
        <end position="748"/>
    </location>
</feature>
<feature type="transmembrane region" description="Helical" evidence="14">
    <location>
        <begin position="852"/>
        <end position="875"/>
    </location>
</feature>
<evidence type="ECO:0000256" key="10">
    <source>
        <dbReference type="ARBA" id="ARBA00023170"/>
    </source>
</evidence>
<dbReference type="InterPro" id="IPR000725">
    <property type="entry name" value="Olfact_rcpt"/>
</dbReference>
<evidence type="ECO:0000256" key="9">
    <source>
        <dbReference type="ARBA" id="ARBA00023157"/>
    </source>
</evidence>
<dbReference type="GO" id="GO:0004984">
    <property type="term" value="F:olfactory receptor activity"/>
    <property type="evidence" value="ECO:0007669"/>
    <property type="project" value="InterPro"/>
</dbReference>
<feature type="transmembrane region" description="Helical" evidence="14">
    <location>
        <begin position="680"/>
        <end position="702"/>
    </location>
</feature>
<dbReference type="InterPro" id="IPR017452">
    <property type="entry name" value="GPCR_Rhodpsn_7TM"/>
</dbReference>
<feature type="domain" description="G-protein coupled receptors family 1 profile" evidence="15">
    <location>
        <begin position="1206"/>
        <end position="1456"/>
    </location>
</feature>
<feature type="transmembrane region" description="Helical" evidence="14">
    <location>
        <begin position="96"/>
        <end position="118"/>
    </location>
</feature>
<keyword evidence="2" id="KW-1003">Cell membrane</keyword>
<proteinExistence type="inferred from homology"/>
<feature type="transmembrane region" description="Helical" evidence="14">
    <location>
        <begin position="1518"/>
        <end position="1540"/>
    </location>
</feature>
<feature type="transmembrane region" description="Helical" evidence="14">
    <location>
        <begin position="899"/>
        <end position="921"/>
    </location>
</feature>
<evidence type="ECO:0000313" key="17">
    <source>
        <dbReference type="Proteomes" id="UP001174136"/>
    </source>
</evidence>
<name>A0AA47PCT4_MERPO</name>
<feature type="domain" description="G-protein coupled receptors family 1 profile" evidence="15">
    <location>
        <begin position="331"/>
        <end position="581"/>
    </location>
</feature>
<dbReference type="Proteomes" id="UP001174136">
    <property type="component" value="Unassembled WGS sequence"/>
</dbReference>
<feature type="domain" description="G-protein coupled receptors family 1 profile" evidence="15">
    <location>
        <begin position="623"/>
        <end position="873"/>
    </location>
</feature>
<feature type="domain" description="G-protein coupled receptors family 1 profile" evidence="15">
    <location>
        <begin position="915"/>
        <end position="1164"/>
    </location>
</feature>
<evidence type="ECO:0000256" key="2">
    <source>
        <dbReference type="ARBA" id="ARBA00022475"/>
    </source>
</evidence>
<evidence type="ECO:0000256" key="3">
    <source>
        <dbReference type="ARBA" id="ARBA00022606"/>
    </source>
</evidence>
<keyword evidence="6 14" id="KW-1133">Transmembrane helix</keyword>
<dbReference type="InterPro" id="IPR000276">
    <property type="entry name" value="GPCR_Rhodpsn"/>
</dbReference>
<feature type="transmembrane region" description="Helical" evidence="14">
    <location>
        <begin position="1655"/>
        <end position="1677"/>
    </location>
</feature>
<feature type="transmembrane region" description="Helical" evidence="14">
    <location>
        <begin position="1144"/>
        <end position="1166"/>
    </location>
</feature>
<feature type="transmembrane region" description="Helical" evidence="14">
    <location>
        <begin position="57"/>
        <end position="84"/>
    </location>
</feature>
<dbReference type="FunFam" id="1.20.1070.10:FF:000024">
    <property type="entry name" value="Olfactory receptor"/>
    <property type="match status" value="6"/>
</dbReference>
<keyword evidence="17" id="KW-1185">Reference proteome</keyword>
<dbReference type="GO" id="GO:0005886">
    <property type="term" value="C:plasma membrane"/>
    <property type="evidence" value="ECO:0007669"/>
    <property type="project" value="UniProtKB-SubCell"/>
</dbReference>
<feature type="transmembrane region" description="Helical" evidence="14">
    <location>
        <begin position="1224"/>
        <end position="1246"/>
    </location>
</feature>
<feature type="transmembrane region" description="Helical" evidence="14">
    <location>
        <begin position="23"/>
        <end position="45"/>
    </location>
</feature>
<evidence type="ECO:0000256" key="12">
    <source>
        <dbReference type="ARBA" id="ARBA00023224"/>
    </source>
</evidence>
<feature type="transmembrane region" description="Helical" evidence="14">
    <location>
        <begin position="1306"/>
        <end position="1323"/>
    </location>
</feature>
<feature type="transmembrane region" description="Helical" evidence="14">
    <location>
        <begin position="276"/>
        <end position="294"/>
    </location>
</feature>
<keyword evidence="9" id="KW-1015">Disulfide bond</keyword>
<dbReference type="Gene3D" id="1.20.1070.10">
    <property type="entry name" value="Rhodopsin 7-helix transmembrane proteins"/>
    <property type="match status" value="6"/>
</dbReference>
<dbReference type="InterPro" id="IPR052921">
    <property type="entry name" value="GPCR1_Superfamily_Member"/>
</dbReference>
<keyword evidence="12 13" id="KW-0807">Transducer</keyword>
<keyword evidence="7 13" id="KW-0297">G-protein coupled receptor</keyword>
<feature type="transmembrane region" description="Helical" evidence="14">
    <location>
        <begin position="139"/>
        <end position="164"/>
    </location>
</feature>
<dbReference type="PANTHER" id="PTHR26451">
    <property type="entry name" value="G_PROTEIN_RECEP_F1_2 DOMAIN-CONTAINING PROTEIN"/>
    <property type="match status" value="1"/>
</dbReference>
<dbReference type="SUPFAM" id="SSF81321">
    <property type="entry name" value="Family A G protein-coupled receptor-like"/>
    <property type="match status" value="6"/>
</dbReference>
<accession>A0AA47PCT4</accession>
<feature type="transmembrane region" description="Helical" evidence="14">
    <location>
        <begin position="1434"/>
        <end position="1451"/>
    </location>
</feature>
<feature type="transmembrane region" description="Helical" evidence="14">
    <location>
        <begin position="194"/>
        <end position="216"/>
    </location>
</feature>
<keyword evidence="10 13" id="KW-0675">Receptor</keyword>
<feature type="transmembrane region" description="Helical" evidence="14">
    <location>
        <begin position="486"/>
        <end position="505"/>
    </location>
</feature>
<keyword evidence="4 13" id="KW-0812">Transmembrane</keyword>
<feature type="transmembrane region" description="Helical" evidence="14">
    <location>
        <begin position="1600"/>
        <end position="1622"/>
    </location>
</feature>
<feature type="transmembrane region" description="Helical" evidence="14">
    <location>
        <begin position="1361"/>
        <end position="1380"/>
    </location>
</feature>
<feature type="transmembrane region" description="Helical" evidence="14">
    <location>
        <begin position="933"/>
        <end position="960"/>
    </location>
</feature>
<feature type="transmembrane region" description="Helical" evidence="14">
    <location>
        <begin position="431"/>
        <end position="448"/>
    </location>
</feature>
<feature type="transmembrane region" description="Helical" evidence="14">
    <location>
        <begin position="1070"/>
        <end position="1089"/>
    </location>
</feature>
<keyword evidence="5" id="KW-0552">Olfaction</keyword>
<comment type="similarity">
    <text evidence="13">Belongs to the G-protein coupled receptor 1 family.</text>
</comment>